<evidence type="ECO:0000256" key="9">
    <source>
        <dbReference type="PIRSR" id="PIRSR600760-2"/>
    </source>
</evidence>
<comment type="cofactor">
    <cofactor evidence="2 9 10">
        <name>Mg(2+)</name>
        <dbReference type="ChEBI" id="CHEBI:18420"/>
    </cofactor>
</comment>
<evidence type="ECO:0000313" key="11">
    <source>
        <dbReference type="EMBL" id="RMN95542.1"/>
    </source>
</evidence>
<dbReference type="AlphaFoldDB" id="A0A0N8QGX9"/>
<feature type="binding site" evidence="9">
    <location>
        <position position="91"/>
    </location>
    <ligand>
        <name>Mg(2+)</name>
        <dbReference type="ChEBI" id="CHEBI:18420"/>
        <label>1</label>
        <note>catalytic</note>
    </ligand>
</feature>
<comment type="function">
    <text evidence="8">Part of the processive rRNA transcription and antitermination complex (rrnTAC). The complex forms an RNA-chaperone ring around the RNA exit tunnel of RNA polymerase (RNAP). It supports rapid transcription and antitermination of rRNA operons, cotranscriptional rRNA folding, and annealing of distal rRNA regions to allow correct ribosome biogenesis. This subunit may play a central role in organizing the structure.</text>
</comment>
<dbReference type="CDD" id="cd01639">
    <property type="entry name" value="IMPase"/>
    <property type="match status" value="1"/>
</dbReference>
<feature type="binding site" evidence="9">
    <location>
        <position position="88"/>
    </location>
    <ligand>
        <name>Mg(2+)</name>
        <dbReference type="ChEBI" id="CHEBI:18420"/>
        <label>1</label>
        <note>catalytic</note>
    </ligand>
</feature>
<name>A0A0N8QGX9_9PSED</name>
<evidence type="ECO:0000256" key="5">
    <source>
        <dbReference type="ARBA" id="ARBA00022801"/>
    </source>
</evidence>
<evidence type="ECO:0000256" key="10">
    <source>
        <dbReference type="RuleBase" id="RU364068"/>
    </source>
</evidence>
<evidence type="ECO:0000256" key="4">
    <source>
        <dbReference type="ARBA" id="ARBA00022723"/>
    </source>
</evidence>
<protein>
    <recommendedName>
        <fullName evidence="10">Inositol-1-monophosphatase</fullName>
        <ecNumber evidence="10">3.1.3.25</ecNumber>
    </recommendedName>
</protein>
<accession>A0A0N8QGX9</accession>
<reference evidence="11 12" key="1">
    <citation type="submission" date="2018-08" db="EMBL/GenBank/DDBJ databases">
        <title>Recombination of ecologically and evolutionarily significant loci maintains genetic cohesion in the Pseudomonas syringae species complex.</title>
        <authorList>
            <person name="Dillon M."/>
            <person name="Thakur S."/>
            <person name="Almeida R.N.D."/>
            <person name="Weir B.S."/>
            <person name="Guttman D.S."/>
        </authorList>
    </citation>
    <scope>NUCLEOTIDE SEQUENCE [LARGE SCALE GENOMIC DNA]</scope>
    <source>
        <strain evidence="11 12">1089_5</strain>
    </source>
</reference>
<dbReference type="PANTHER" id="PTHR20854">
    <property type="entry name" value="INOSITOL MONOPHOSPHATASE"/>
    <property type="match status" value="1"/>
</dbReference>
<dbReference type="InterPro" id="IPR020550">
    <property type="entry name" value="Inositol_monophosphatase_CS"/>
</dbReference>
<dbReference type="InterPro" id="IPR020583">
    <property type="entry name" value="Inositol_monoP_metal-BS"/>
</dbReference>
<dbReference type="Gene3D" id="3.30.540.10">
    <property type="entry name" value="Fructose-1,6-Bisphosphatase, subunit A, domain 1"/>
    <property type="match status" value="1"/>
</dbReference>
<feature type="binding site" evidence="9">
    <location>
        <position position="90"/>
    </location>
    <ligand>
        <name>Mg(2+)</name>
        <dbReference type="ChEBI" id="CHEBI:18420"/>
        <label>2</label>
    </ligand>
</feature>
<dbReference type="PRINTS" id="PR00377">
    <property type="entry name" value="IMPHPHTASES"/>
</dbReference>
<dbReference type="PRINTS" id="PR01959">
    <property type="entry name" value="SBIMPHPHTASE"/>
</dbReference>
<keyword evidence="4 9" id="KW-0479">Metal-binding</keyword>
<keyword evidence="5 10" id="KW-0378">Hydrolase</keyword>
<keyword evidence="6" id="KW-0889">Transcription antitermination</keyword>
<evidence type="ECO:0000256" key="2">
    <source>
        <dbReference type="ARBA" id="ARBA00001946"/>
    </source>
</evidence>
<dbReference type="GO" id="GO:0046872">
    <property type="term" value="F:metal ion binding"/>
    <property type="evidence" value="ECO:0007669"/>
    <property type="project" value="UniProtKB-KW"/>
</dbReference>
<dbReference type="GO" id="GO:0008934">
    <property type="term" value="F:inositol monophosphate 1-phosphatase activity"/>
    <property type="evidence" value="ECO:0007669"/>
    <property type="project" value="InterPro"/>
</dbReference>
<dbReference type="EMBL" id="RBPL01000073">
    <property type="protein sequence ID" value="RMN95542.1"/>
    <property type="molecule type" value="Genomic_DNA"/>
</dbReference>
<keyword evidence="7 9" id="KW-0460">Magnesium</keyword>
<feature type="binding site" evidence="9">
    <location>
        <position position="69"/>
    </location>
    <ligand>
        <name>Mg(2+)</name>
        <dbReference type="ChEBI" id="CHEBI:18420"/>
        <label>1</label>
        <note>catalytic</note>
    </ligand>
</feature>
<organism evidence="11 12">
    <name type="scientific">Pseudomonas syringae pv. apii</name>
    <dbReference type="NCBI Taxonomy" id="81036"/>
    <lineage>
        <taxon>Bacteria</taxon>
        <taxon>Pseudomonadati</taxon>
        <taxon>Pseudomonadota</taxon>
        <taxon>Gammaproteobacteria</taxon>
        <taxon>Pseudomonadales</taxon>
        <taxon>Pseudomonadaceae</taxon>
        <taxon>Pseudomonas</taxon>
    </lineage>
</organism>
<dbReference type="Proteomes" id="UP000278062">
    <property type="component" value="Unassembled WGS sequence"/>
</dbReference>
<dbReference type="Pfam" id="PF00459">
    <property type="entry name" value="Inositol_P"/>
    <property type="match status" value="1"/>
</dbReference>
<dbReference type="PANTHER" id="PTHR20854:SF4">
    <property type="entry name" value="INOSITOL-1-MONOPHOSPHATASE-RELATED"/>
    <property type="match status" value="1"/>
</dbReference>
<proteinExistence type="inferred from homology"/>
<comment type="similarity">
    <text evidence="3 10">Belongs to the inositol monophosphatase superfamily.</text>
</comment>
<evidence type="ECO:0000256" key="3">
    <source>
        <dbReference type="ARBA" id="ARBA00009759"/>
    </source>
</evidence>
<dbReference type="InterPro" id="IPR000760">
    <property type="entry name" value="Inositol_monophosphatase-like"/>
</dbReference>
<evidence type="ECO:0000256" key="6">
    <source>
        <dbReference type="ARBA" id="ARBA00022814"/>
    </source>
</evidence>
<dbReference type="InterPro" id="IPR022337">
    <property type="entry name" value="Inositol_monophosphatase_SuhB"/>
</dbReference>
<evidence type="ECO:0000313" key="12">
    <source>
        <dbReference type="Proteomes" id="UP000278062"/>
    </source>
</evidence>
<comment type="caution">
    <text evidence="11">The sequence shown here is derived from an EMBL/GenBank/DDBJ whole genome shotgun (WGS) entry which is preliminary data.</text>
</comment>
<dbReference type="GO" id="GO:0007165">
    <property type="term" value="P:signal transduction"/>
    <property type="evidence" value="ECO:0007669"/>
    <property type="project" value="TreeGrafter"/>
</dbReference>
<dbReference type="PROSITE" id="PS00629">
    <property type="entry name" value="IMP_1"/>
    <property type="match status" value="1"/>
</dbReference>
<dbReference type="PROSITE" id="PS00630">
    <property type="entry name" value="IMP_2"/>
    <property type="match status" value="1"/>
</dbReference>
<dbReference type="GO" id="GO:0031564">
    <property type="term" value="P:transcription antitermination"/>
    <property type="evidence" value="ECO:0007669"/>
    <property type="project" value="UniProtKB-KW"/>
</dbReference>
<sequence>MSMQPMLNIALRAARSASELIFRSIERLDTIKVDEKEAKDYVTEIDRAAELSIITALRKAYPTHGILGEESGMHEGSGEGTDYLWIIDPLDGTTNFVRGIPHFAVSIACKYRGRLEHAVILDPVRQEEFTASRGRGAALNGRRLRVSQRKSLEGALLGTGFPFRDNQMDNLENYLGMFRSLVGQTAGIRRAGAASLDLAYVAAGRFDAFWESGLSEWDMAAGALLIQEAGGLVSDFTGGHDFLEKGHIVAGNTKCFKAVLTAIAPHLPASLKR</sequence>
<dbReference type="InterPro" id="IPR033942">
    <property type="entry name" value="IMPase"/>
</dbReference>
<dbReference type="GO" id="GO:0006020">
    <property type="term" value="P:inositol metabolic process"/>
    <property type="evidence" value="ECO:0007669"/>
    <property type="project" value="TreeGrafter"/>
</dbReference>
<evidence type="ECO:0000256" key="7">
    <source>
        <dbReference type="ARBA" id="ARBA00022842"/>
    </source>
</evidence>
<evidence type="ECO:0000256" key="8">
    <source>
        <dbReference type="ARBA" id="ARBA00058693"/>
    </source>
</evidence>
<keyword evidence="6" id="KW-0805">Transcription regulation</keyword>
<dbReference type="FunFam" id="3.30.540.10:FF:000003">
    <property type="entry name" value="Inositol-1-monophosphatase"/>
    <property type="match status" value="1"/>
</dbReference>
<dbReference type="Gene3D" id="3.40.190.80">
    <property type="match status" value="1"/>
</dbReference>
<gene>
    <name evidence="11" type="ORF">ALQ49_04756</name>
</gene>
<evidence type="ECO:0000256" key="1">
    <source>
        <dbReference type="ARBA" id="ARBA00001033"/>
    </source>
</evidence>
<comment type="catalytic activity">
    <reaction evidence="1 10">
        <text>a myo-inositol phosphate + H2O = myo-inositol + phosphate</text>
        <dbReference type="Rhea" id="RHEA:24056"/>
        <dbReference type="ChEBI" id="CHEBI:15377"/>
        <dbReference type="ChEBI" id="CHEBI:17268"/>
        <dbReference type="ChEBI" id="CHEBI:43474"/>
        <dbReference type="ChEBI" id="CHEBI:84139"/>
        <dbReference type="EC" id="3.1.3.25"/>
    </reaction>
</comment>
<dbReference type="SUPFAM" id="SSF56655">
    <property type="entry name" value="Carbohydrate phosphatase"/>
    <property type="match status" value="1"/>
</dbReference>
<dbReference type="EC" id="3.1.3.25" evidence="10"/>
<dbReference type="GO" id="GO:0046854">
    <property type="term" value="P:phosphatidylinositol phosphate biosynthetic process"/>
    <property type="evidence" value="ECO:0007669"/>
    <property type="project" value="InterPro"/>
</dbReference>
<dbReference type="FunFam" id="3.40.190.80:FF:000002">
    <property type="entry name" value="Inositol-1-monophosphatase"/>
    <property type="match status" value="1"/>
</dbReference>
<feature type="binding site" evidence="9">
    <location>
        <position position="218"/>
    </location>
    <ligand>
        <name>Mg(2+)</name>
        <dbReference type="ChEBI" id="CHEBI:18420"/>
        <label>1</label>
        <note>catalytic</note>
    </ligand>
</feature>
<keyword evidence="6" id="KW-0804">Transcription</keyword>